<reference evidence="2" key="3">
    <citation type="journal article" date="2014" name="Nature">
        <title>Elephant shark genome provides unique insights into gnathostome evolution.</title>
        <authorList>
            <consortium name="International Elephant Shark Genome Sequencing Consortium"/>
            <person name="Venkatesh B."/>
            <person name="Lee A.P."/>
            <person name="Ravi V."/>
            <person name="Maurya A.K."/>
            <person name="Lian M.M."/>
            <person name="Swann J.B."/>
            <person name="Ohta Y."/>
            <person name="Flajnik M.F."/>
            <person name="Sutoh Y."/>
            <person name="Kasahara M."/>
            <person name="Hoon S."/>
            <person name="Gangu V."/>
            <person name="Roy S.W."/>
            <person name="Irimia M."/>
            <person name="Korzh V."/>
            <person name="Kondrychyn I."/>
            <person name="Lim Z.W."/>
            <person name="Tay B.H."/>
            <person name="Tohari S."/>
            <person name="Kong K.W."/>
            <person name="Ho S."/>
            <person name="Lorente-Galdos B."/>
            <person name="Quilez J."/>
            <person name="Marques-Bonet T."/>
            <person name="Raney B.J."/>
            <person name="Ingham P.W."/>
            <person name="Tay A."/>
            <person name="Hillier L.W."/>
            <person name="Minx P."/>
            <person name="Boehm T."/>
            <person name="Wilson R.K."/>
            <person name="Brenner S."/>
            <person name="Warren W.C."/>
        </authorList>
    </citation>
    <scope>NUCLEOTIDE SEQUENCE [LARGE SCALE GENOMIC DNA]</scope>
</reference>
<dbReference type="Pfam" id="PF14645">
    <property type="entry name" value="Chibby"/>
    <property type="match status" value="1"/>
</dbReference>
<evidence type="ECO:0000313" key="2">
    <source>
        <dbReference type="Proteomes" id="UP000314986"/>
    </source>
</evidence>
<organism evidence="1 2">
    <name type="scientific">Callorhinchus milii</name>
    <name type="common">Ghost shark</name>
    <dbReference type="NCBI Taxonomy" id="7868"/>
    <lineage>
        <taxon>Eukaryota</taxon>
        <taxon>Metazoa</taxon>
        <taxon>Chordata</taxon>
        <taxon>Craniata</taxon>
        <taxon>Vertebrata</taxon>
        <taxon>Chondrichthyes</taxon>
        <taxon>Holocephali</taxon>
        <taxon>Chimaeriformes</taxon>
        <taxon>Callorhinchidae</taxon>
        <taxon>Callorhinchus</taxon>
    </lineage>
</organism>
<dbReference type="Ensembl" id="ENSCMIT00000014093.1">
    <property type="protein sequence ID" value="ENSCMIP00000013790.1"/>
    <property type="gene ID" value="ENSCMIG00000006888.1"/>
</dbReference>
<dbReference type="Proteomes" id="UP000314986">
    <property type="component" value="Unassembled WGS sequence"/>
</dbReference>
<name>A0A4W3HEM4_CALMI</name>
<reference evidence="1" key="4">
    <citation type="submission" date="2025-08" db="UniProtKB">
        <authorList>
            <consortium name="Ensembl"/>
        </authorList>
    </citation>
    <scope>IDENTIFICATION</scope>
</reference>
<evidence type="ECO:0008006" key="3">
    <source>
        <dbReference type="Google" id="ProtNLM"/>
    </source>
</evidence>
<proteinExistence type="predicted"/>
<dbReference type="InParanoid" id="A0A4W3HEM4"/>
<dbReference type="OMA" id="WKTQVQG"/>
<evidence type="ECO:0000313" key="1">
    <source>
        <dbReference type="Ensembl" id="ENSCMIP00000013790.1"/>
    </source>
</evidence>
<dbReference type="AlphaFoldDB" id="A0A4W3HEM4"/>
<reference evidence="2" key="1">
    <citation type="journal article" date="2006" name="Science">
        <title>Ancient noncoding elements conserved in the human genome.</title>
        <authorList>
            <person name="Venkatesh B."/>
            <person name="Kirkness E.F."/>
            <person name="Loh Y.H."/>
            <person name="Halpern A.L."/>
            <person name="Lee A.P."/>
            <person name="Johnson J."/>
            <person name="Dandona N."/>
            <person name="Viswanathan L.D."/>
            <person name="Tay A."/>
            <person name="Venter J.C."/>
            <person name="Strausberg R.L."/>
            <person name="Brenner S."/>
        </authorList>
    </citation>
    <scope>NUCLEOTIDE SEQUENCE [LARGE SCALE GENOMIC DNA]</scope>
</reference>
<accession>A0A4W3HEM4</accession>
<dbReference type="GeneTree" id="ENSGT00970000198033"/>
<dbReference type="InterPro" id="IPR028118">
    <property type="entry name" value="Chibby_fam"/>
</dbReference>
<keyword evidence="2" id="KW-1185">Reference proteome</keyword>
<reference evidence="1" key="5">
    <citation type="submission" date="2025-09" db="UniProtKB">
        <authorList>
            <consortium name="Ensembl"/>
        </authorList>
    </citation>
    <scope>IDENTIFICATION</scope>
</reference>
<sequence>TTTTDHPLPCTNKFKPRKSVPRKNPPISSLYYLDYNHRLAELGLEHEPTELRFNGQRFTFRKGRWVSHSRDMDNSSQSDLVKNMRERNRLLQEQNNILTLKMETLMDMLTETTANLWMFKCKKHHQEH</sequence>
<protein>
    <recommendedName>
        <fullName evidence="3">Chibby family member 3</fullName>
    </recommendedName>
</protein>
<reference evidence="2" key="2">
    <citation type="journal article" date="2007" name="PLoS Biol.">
        <title>Survey sequencing and comparative analysis of the elephant shark (Callorhinchus milii) genome.</title>
        <authorList>
            <person name="Venkatesh B."/>
            <person name="Kirkness E.F."/>
            <person name="Loh Y.H."/>
            <person name="Halpern A.L."/>
            <person name="Lee A.P."/>
            <person name="Johnson J."/>
            <person name="Dandona N."/>
            <person name="Viswanathan L.D."/>
            <person name="Tay A."/>
            <person name="Venter J.C."/>
            <person name="Strausberg R.L."/>
            <person name="Brenner S."/>
        </authorList>
    </citation>
    <scope>NUCLEOTIDE SEQUENCE [LARGE SCALE GENOMIC DNA]</scope>
</reference>